<dbReference type="Proteomes" id="UP000812270">
    <property type="component" value="Unassembled WGS sequence"/>
</dbReference>
<evidence type="ECO:0000313" key="6">
    <source>
        <dbReference type="EMBL" id="MBV4356692.1"/>
    </source>
</evidence>
<organism evidence="6 7">
    <name type="scientific">Pinibacter aurantiacus</name>
    <dbReference type="NCBI Taxonomy" id="2851599"/>
    <lineage>
        <taxon>Bacteria</taxon>
        <taxon>Pseudomonadati</taxon>
        <taxon>Bacteroidota</taxon>
        <taxon>Chitinophagia</taxon>
        <taxon>Chitinophagales</taxon>
        <taxon>Chitinophagaceae</taxon>
        <taxon>Pinibacter</taxon>
    </lineage>
</organism>
<feature type="transmembrane region" description="Helical" evidence="5">
    <location>
        <begin position="7"/>
        <end position="25"/>
    </location>
</feature>
<dbReference type="InterPro" id="IPR032808">
    <property type="entry name" value="DoxX"/>
</dbReference>
<keyword evidence="2 5" id="KW-0812">Transmembrane</keyword>
<dbReference type="AlphaFoldDB" id="A0A9E2S865"/>
<proteinExistence type="predicted"/>
<protein>
    <submittedName>
        <fullName evidence="6">DoxX family protein</fullName>
    </submittedName>
</protein>
<keyword evidence="7" id="KW-1185">Reference proteome</keyword>
<keyword evidence="3 5" id="KW-1133">Transmembrane helix</keyword>
<evidence type="ECO:0000256" key="1">
    <source>
        <dbReference type="ARBA" id="ARBA00004141"/>
    </source>
</evidence>
<evidence type="ECO:0000256" key="5">
    <source>
        <dbReference type="SAM" id="Phobius"/>
    </source>
</evidence>
<name>A0A9E2S865_9BACT</name>
<dbReference type="EMBL" id="JAHSPG010000003">
    <property type="protein sequence ID" value="MBV4356692.1"/>
    <property type="molecule type" value="Genomic_DNA"/>
</dbReference>
<reference evidence="6" key="1">
    <citation type="submission" date="2021-06" db="EMBL/GenBank/DDBJ databases">
        <authorList>
            <person name="Huq M.A."/>
        </authorList>
    </citation>
    <scope>NUCLEOTIDE SEQUENCE</scope>
    <source>
        <strain evidence="6">MAH-26</strain>
    </source>
</reference>
<dbReference type="RefSeq" id="WP_217790337.1">
    <property type="nucleotide sequence ID" value="NZ_JAHSPG010000003.1"/>
</dbReference>
<feature type="transmembrane region" description="Helical" evidence="5">
    <location>
        <begin position="95"/>
        <end position="111"/>
    </location>
</feature>
<sequence>MKRDKILYWITTSIIAGLFVFSSYLYLSKAPFLVSTFKFLGFPEFFVTILGVAKLLGGIALLVPISNKVKEWAYAGFTFVLIGAAWTHIATHTPFIMPLIFLVVLALSYYFKKRISTGVAAKADFKPSFS</sequence>
<accession>A0A9E2S865</accession>
<dbReference type="Pfam" id="PF13564">
    <property type="entry name" value="DoxX_2"/>
    <property type="match status" value="1"/>
</dbReference>
<evidence type="ECO:0000256" key="4">
    <source>
        <dbReference type="ARBA" id="ARBA00023136"/>
    </source>
</evidence>
<dbReference type="PIRSF" id="PIRSF030066">
    <property type="entry name" value="UCP030066"/>
    <property type="match status" value="1"/>
</dbReference>
<dbReference type="InterPro" id="IPR016944">
    <property type="entry name" value="UCP030066"/>
</dbReference>
<evidence type="ECO:0000256" key="2">
    <source>
        <dbReference type="ARBA" id="ARBA00022692"/>
    </source>
</evidence>
<evidence type="ECO:0000313" key="7">
    <source>
        <dbReference type="Proteomes" id="UP000812270"/>
    </source>
</evidence>
<comment type="subcellular location">
    <subcellularLocation>
        <location evidence="1">Membrane</location>
        <topology evidence="1">Multi-pass membrane protein</topology>
    </subcellularLocation>
</comment>
<gene>
    <name evidence="6" type="ORF">KTO63_05980</name>
</gene>
<dbReference type="GO" id="GO:0016020">
    <property type="term" value="C:membrane"/>
    <property type="evidence" value="ECO:0007669"/>
    <property type="project" value="UniProtKB-SubCell"/>
</dbReference>
<feature type="transmembrane region" description="Helical" evidence="5">
    <location>
        <begin position="72"/>
        <end position="89"/>
    </location>
</feature>
<comment type="caution">
    <text evidence="6">The sequence shown here is derived from an EMBL/GenBank/DDBJ whole genome shotgun (WGS) entry which is preliminary data.</text>
</comment>
<evidence type="ECO:0000256" key="3">
    <source>
        <dbReference type="ARBA" id="ARBA00022989"/>
    </source>
</evidence>
<feature type="transmembrane region" description="Helical" evidence="5">
    <location>
        <begin position="45"/>
        <end position="65"/>
    </location>
</feature>
<keyword evidence="4 5" id="KW-0472">Membrane</keyword>